<name>A0A7W9SU52_ARMRO</name>
<comment type="caution">
    <text evidence="5">The sequence shown here is derived from an EMBL/GenBank/DDBJ whole genome shotgun (WGS) entry which is preliminary data.</text>
</comment>
<accession>A0A7W9SU52</accession>
<dbReference type="EMBL" id="JACHGW010000003">
    <property type="protein sequence ID" value="MBB6052034.1"/>
    <property type="molecule type" value="Genomic_DNA"/>
</dbReference>
<evidence type="ECO:0000256" key="2">
    <source>
        <dbReference type="ARBA" id="ARBA00022980"/>
    </source>
</evidence>
<protein>
    <submittedName>
        <fullName evidence="5">Ribosomal protein L28</fullName>
    </submittedName>
</protein>
<dbReference type="RefSeq" id="WP_184200201.1">
    <property type="nucleotide sequence ID" value="NZ_JACHGW010000003.1"/>
</dbReference>
<dbReference type="InterPro" id="IPR034704">
    <property type="entry name" value="Ribosomal_bL28/bL31-like_sf"/>
</dbReference>
<dbReference type="InterPro" id="IPR026569">
    <property type="entry name" value="Ribosomal_bL28"/>
</dbReference>
<keyword evidence="3" id="KW-0687">Ribonucleoprotein</keyword>
<organism evidence="5 6">
    <name type="scientific">Armatimonas rosea</name>
    <dbReference type="NCBI Taxonomy" id="685828"/>
    <lineage>
        <taxon>Bacteria</taxon>
        <taxon>Bacillati</taxon>
        <taxon>Armatimonadota</taxon>
        <taxon>Armatimonadia</taxon>
        <taxon>Armatimonadales</taxon>
        <taxon>Armatimonadaceae</taxon>
        <taxon>Armatimonas</taxon>
    </lineage>
</organism>
<proteinExistence type="inferred from homology"/>
<reference evidence="5 6" key="1">
    <citation type="submission" date="2020-08" db="EMBL/GenBank/DDBJ databases">
        <title>Genomic Encyclopedia of Type Strains, Phase IV (KMG-IV): sequencing the most valuable type-strain genomes for metagenomic binning, comparative biology and taxonomic classification.</title>
        <authorList>
            <person name="Goeker M."/>
        </authorList>
    </citation>
    <scope>NUCLEOTIDE SEQUENCE [LARGE SCALE GENOMIC DNA]</scope>
    <source>
        <strain evidence="5 6">DSM 23562</strain>
    </source>
</reference>
<evidence type="ECO:0000313" key="5">
    <source>
        <dbReference type="EMBL" id="MBB6052034.1"/>
    </source>
</evidence>
<dbReference type="Pfam" id="PF00830">
    <property type="entry name" value="Ribosomal_L28"/>
    <property type="match status" value="1"/>
</dbReference>
<dbReference type="Gene3D" id="2.30.170.40">
    <property type="entry name" value="Ribosomal protein L28/L24"/>
    <property type="match status" value="1"/>
</dbReference>
<gene>
    <name evidence="5" type="ORF">HNQ39_003844</name>
</gene>
<dbReference type="SUPFAM" id="SSF143800">
    <property type="entry name" value="L28p-like"/>
    <property type="match status" value="1"/>
</dbReference>
<dbReference type="GO" id="GO:1990904">
    <property type="term" value="C:ribonucleoprotein complex"/>
    <property type="evidence" value="ECO:0007669"/>
    <property type="project" value="UniProtKB-KW"/>
</dbReference>
<keyword evidence="2 5" id="KW-0689">Ribosomal protein</keyword>
<evidence type="ECO:0000256" key="1">
    <source>
        <dbReference type="ARBA" id="ARBA00008760"/>
    </source>
</evidence>
<comment type="similarity">
    <text evidence="1">Belongs to the bacterial ribosomal protein bL28 family.</text>
</comment>
<evidence type="ECO:0000256" key="3">
    <source>
        <dbReference type="ARBA" id="ARBA00023274"/>
    </source>
</evidence>
<dbReference type="AlphaFoldDB" id="A0A7W9SU52"/>
<sequence>MSKVCAVSGRKAQAGRNTRHVHSGQWAHRAPKTCRVFNVNLQTVSVPAPGGGTQKIKVAARMLTSRKFKAILAGQAPLPKSF</sequence>
<dbReference type="GO" id="GO:0003735">
    <property type="term" value="F:structural constituent of ribosome"/>
    <property type="evidence" value="ECO:0007669"/>
    <property type="project" value="InterPro"/>
</dbReference>
<keyword evidence="6" id="KW-1185">Reference proteome</keyword>
<dbReference type="InterPro" id="IPR037147">
    <property type="entry name" value="Ribosomal_bL28_sf"/>
</dbReference>
<evidence type="ECO:0000313" key="6">
    <source>
        <dbReference type="Proteomes" id="UP000520814"/>
    </source>
</evidence>
<dbReference type="Proteomes" id="UP000520814">
    <property type="component" value="Unassembled WGS sequence"/>
</dbReference>
<feature type="region of interest" description="Disordered" evidence="4">
    <location>
        <begin position="1"/>
        <end position="27"/>
    </location>
</feature>
<dbReference type="GO" id="GO:0005840">
    <property type="term" value="C:ribosome"/>
    <property type="evidence" value="ECO:0007669"/>
    <property type="project" value="UniProtKB-KW"/>
</dbReference>
<evidence type="ECO:0000256" key="4">
    <source>
        <dbReference type="SAM" id="MobiDB-lite"/>
    </source>
</evidence>